<reference evidence="2" key="1">
    <citation type="journal article" date="2014" name="Front. Microbiol.">
        <title>High frequency of phylogenetically diverse reductive dehalogenase-homologous genes in deep subseafloor sedimentary metagenomes.</title>
        <authorList>
            <person name="Kawai M."/>
            <person name="Futagami T."/>
            <person name="Toyoda A."/>
            <person name="Takaki Y."/>
            <person name="Nishi S."/>
            <person name="Hori S."/>
            <person name="Arai W."/>
            <person name="Tsubouchi T."/>
            <person name="Morono Y."/>
            <person name="Uchiyama I."/>
            <person name="Ito T."/>
            <person name="Fujiyama A."/>
            <person name="Inagaki F."/>
            <person name="Takami H."/>
        </authorList>
    </citation>
    <scope>NUCLEOTIDE SEQUENCE</scope>
    <source>
        <strain evidence="2">Expedition CK06-06</strain>
    </source>
</reference>
<name>X1VAY2_9ZZZZ</name>
<keyword evidence="1" id="KW-0812">Transmembrane</keyword>
<organism evidence="2">
    <name type="scientific">marine sediment metagenome</name>
    <dbReference type="NCBI Taxonomy" id="412755"/>
    <lineage>
        <taxon>unclassified sequences</taxon>
        <taxon>metagenomes</taxon>
        <taxon>ecological metagenomes</taxon>
    </lineage>
</organism>
<sequence>MQEGSIVQVIYRTTATGLFYALPAAPVAAELNSIFQIGVTWQNTSEEAFQGHVELVITKPDGTTVTLDDVMHQDLEVDPNESATVLFEAVTLDQYGTYSAQATLTETDETEVLDLETFSFATVAEPTAVALAFDVGTLLASIMPLIMLMMVFMMITPMMKGMAEGFK</sequence>
<comment type="caution">
    <text evidence="2">The sequence shown here is derived from an EMBL/GenBank/DDBJ whole genome shotgun (WGS) entry which is preliminary data.</text>
</comment>
<accession>X1VAY2</accession>
<keyword evidence="1" id="KW-0472">Membrane</keyword>
<protein>
    <submittedName>
        <fullName evidence="2">Uncharacterized protein</fullName>
    </submittedName>
</protein>
<evidence type="ECO:0000256" key="1">
    <source>
        <dbReference type="SAM" id="Phobius"/>
    </source>
</evidence>
<feature type="transmembrane region" description="Helical" evidence="1">
    <location>
        <begin position="128"/>
        <end position="152"/>
    </location>
</feature>
<keyword evidence="1" id="KW-1133">Transmembrane helix</keyword>
<dbReference type="EMBL" id="BARW01027233">
    <property type="protein sequence ID" value="GAJ14077.1"/>
    <property type="molecule type" value="Genomic_DNA"/>
</dbReference>
<dbReference type="AlphaFoldDB" id="X1VAY2"/>
<gene>
    <name evidence="2" type="ORF">S12H4_44228</name>
</gene>
<proteinExistence type="predicted"/>
<evidence type="ECO:0000313" key="2">
    <source>
        <dbReference type="EMBL" id="GAJ14077.1"/>
    </source>
</evidence>